<name>A0A182JGC9_ANOAO</name>
<reference evidence="2" key="1">
    <citation type="submission" date="2022-08" db="UniProtKB">
        <authorList>
            <consortium name="EnsemblMetazoa"/>
        </authorList>
    </citation>
    <scope>IDENTIFICATION</scope>
    <source>
        <strain evidence="2">EBRO</strain>
    </source>
</reference>
<accession>A0A182JGC9</accession>
<sequence length="210" mass="22918">MSSTSSSVSGRGMNTGGAIFSDRSRKSHSRMMYWIGMRARRHSHSSSIFTICVSLSEALWCLPTSPGPASCSTCAMMFVIDVSGSGTFSDSNRFTHFSCAPCTVDGRADCAATGPVFPLYDTHGGSTRRAGSRENNDTRKRAAARDDDSIMANAMHKRNHVLVRDACKPSSATNNVNYIMQSIRLRFAMFCNAMLNCQRTTVNGRYPVAK</sequence>
<feature type="region of interest" description="Disordered" evidence="1">
    <location>
        <begin position="1"/>
        <end position="23"/>
    </location>
</feature>
<organism evidence="2">
    <name type="scientific">Anopheles atroparvus</name>
    <name type="common">European mosquito</name>
    <dbReference type="NCBI Taxonomy" id="41427"/>
    <lineage>
        <taxon>Eukaryota</taxon>
        <taxon>Metazoa</taxon>
        <taxon>Ecdysozoa</taxon>
        <taxon>Arthropoda</taxon>
        <taxon>Hexapoda</taxon>
        <taxon>Insecta</taxon>
        <taxon>Pterygota</taxon>
        <taxon>Neoptera</taxon>
        <taxon>Endopterygota</taxon>
        <taxon>Diptera</taxon>
        <taxon>Nematocera</taxon>
        <taxon>Culicoidea</taxon>
        <taxon>Culicidae</taxon>
        <taxon>Anophelinae</taxon>
        <taxon>Anopheles</taxon>
    </lineage>
</organism>
<evidence type="ECO:0000256" key="1">
    <source>
        <dbReference type="SAM" id="MobiDB-lite"/>
    </source>
</evidence>
<dbReference type="EnsemblMetazoa" id="AATE017586-RA">
    <property type="protein sequence ID" value="AATE017586-PA.1"/>
    <property type="gene ID" value="AATE017586"/>
</dbReference>
<feature type="compositionally biased region" description="Basic and acidic residues" evidence="1">
    <location>
        <begin position="131"/>
        <end position="144"/>
    </location>
</feature>
<evidence type="ECO:0000313" key="2">
    <source>
        <dbReference type="EnsemblMetazoa" id="AATE017586-PA.1"/>
    </source>
</evidence>
<dbReference type="AlphaFoldDB" id="A0A182JGC9"/>
<protein>
    <submittedName>
        <fullName evidence="2">Uncharacterized protein</fullName>
    </submittedName>
</protein>
<proteinExistence type="predicted"/>
<feature type="region of interest" description="Disordered" evidence="1">
    <location>
        <begin position="123"/>
        <end position="144"/>
    </location>
</feature>
<dbReference type="VEuPathDB" id="VectorBase:AATE017586"/>